<dbReference type="InterPro" id="IPR006944">
    <property type="entry name" value="Phage/GTA_portal"/>
</dbReference>
<evidence type="ECO:0000313" key="4">
    <source>
        <dbReference type="EMBL" id="CAB4140317.1"/>
    </source>
</evidence>
<sequence>MTLLDNIKSLFGLSTQPAAAPGPLEDYWYSDAVLGVTGKSSLQSTAVFACVRVIAETIGTLPCIMYERLPDGGKRRAPEHPIYSVLHDQASANQTANEYWETVAAHIMGSGNSYSRIFYDARQNVSRLEPIEPQYVHVLVDAATGAKGYRVTELNRPTETLDDSRCLHIPGLSYDGVIGYSPIDAARRAVEMGMRAEAYADRVFRNGAIPPAYVSGSGAAPDAAAMKAFKEAWMRQNGGANQGSIGFLWNAEIKTVPINHRDLQFLELRKFQLEEIARIYRVPLHLVQSLDRSTNNNIEHQSLDFVTHTIRPWAVRLEKRINMALLGPRERQQYFAEFNLDALMRGDAESRASFYNSGISNGWMKPDEVRMRENLNPVGGAADRLYIQGAMLPLESAGQQMTAPQT</sequence>
<proteinExistence type="predicted"/>
<evidence type="ECO:0000256" key="2">
    <source>
        <dbReference type="ARBA" id="ARBA00023009"/>
    </source>
</evidence>
<evidence type="ECO:0000256" key="1">
    <source>
        <dbReference type="ARBA" id="ARBA00022950"/>
    </source>
</evidence>
<dbReference type="NCBIfam" id="TIGR01537">
    <property type="entry name" value="portal_HK97"/>
    <property type="match status" value="1"/>
</dbReference>
<organism evidence="4">
    <name type="scientific">uncultured Caudovirales phage</name>
    <dbReference type="NCBI Taxonomy" id="2100421"/>
    <lineage>
        <taxon>Viruses</taxon>
        <taxon>Duplodnaviria</taxon>
        <taxon>Heunggongvirae</taxon>
        <taxon>Uroviricota</taxon>
        <taxon>Caudoviricetes</taxon>
        <taxon>Peduoviridae</taxon>
        <taxon>Maltschvirus</taxon>
        <taxon>Maltschvirus maltsch</taxon>
    </lineage>
</organism>
<gene>
    <name evidence="4" type="ORF">UFOVP398_28</name>
</gene>
<dbReference type="InterPro" id="IPR006427">
    <property type="entry name" value="Portal_HK97"/>
</dbReference>
<evidence type="ECO:0000256" key="3">
    <source>
        <dbReference type="ARBA" id="ARBA00023219"/>
    </source>
</evidence>
<dbReference type="EMBL" id="LR796376">
    <property type="protein sequence ID" value="CAB4140317.1"/>
    <property type="molecule type" value="Genomic_DNA"/>
</dbReference>
<keyword evidence="1" id="KW-0118">Viral capsid assembly</keyword>
<accession>A0A6J5M4L5</accession>
<protein>
    <submittedName>
        <fullName evidence="4">COG4695 Phage-related protein</fullName>
    </submittedName>
</protein>
<keyword evidence="1" id="KW-1188">Viral release from host cell</keyword>
<reference evidence="4" key="1">
    <citation type="submission" date="2020-04" db="EMBL/GenBank/DDBJ databases">
        <authorList>
            <person name="Chiriac C."/>
            <person name="Salcher M."/>
            <person name="Ghai R."/>
            <person name="Kavagutti S V."/>
        </authorList>
    </citation>
    <scope>NUCLEOTIDE SEQUENCE</scope>
</reference>
<keyword evidence="3" id="KW-0231">Viral genome packaging</keyword>
<dbReference type="Pfam" id="PF04860">
    <property type="entry name" value="Phage_portal"/>
    <property type="match status" value="1"/>
</dbReference>
<keyword evidence="2" id="KW-1160">Virus entry into host cell</keyword>
<keyword evidence="2" id="KW-1162">Viral penetration into host cytoplasm</keyword>
<keyword evidence="2" id="KW-1171">Viral genome ejection through host cell envelope</keyword>
<name>A0A6J5M4L5_9CAUD</name>